<sequence>MQMRHRKKGVTCLCHIWSQHPPHPEKGQSGDAPFWLNPDIPNSAPVLEPPQLFSNHCLGSEILPLKATGFVGV</sequence>
<comment type="caution">
    <text evidence="1">The sequence shown here is derived from an EMBL/GenBank/DDBJ whole genome shotgun (WGS) entry which is preliminary data.</text>
</comment>
<accession>A0AAV6UZS2</accession>
<organism evidence="1 2">
    <name type="scientific">Oedothorax gibbosus</name>
    <dbReference type="NCBI Taxonomy" id="931172"/>
    <lineage>
        <taxon>Eukaryota</taxon>
        <taxon>Metazoa</taxon>
        <taxon>Ecdysozoa</taxon>
        <taxon>Arthropoda</taxon>
        <taxon>Chelicerata</taxon>
        <taxon>Arachnida</taxon>
        <taxon>Araneae</taxon>
        <taxon>Araneomorphae</taxon>
        <taxon>Entelegynae</taxon>
        <taxon>Araneoidea</taxon>
        <taxon>Linyphiidae</taxon>
        <taxon>Erigoninae</taxon>
        <taxon>Oedothorax</taxon>
    </lineage>
</organism>
<name>A0AAV6UZS2_9ARAC</name>
<keyword evidence="2" id="KW-1185">Reference proteome</keyword>
<evidence type="ECO:0000313" key="2">
    <source>
        <dbReference type="Proteomes" id="UP000827092"/>
    </source>
</evidence>
<reference evidence="1 2" key="1">
    <citation type="journal article" date="2022" name="Nat. Ecol. Evol.">
        <title>A masculinizing supergene underlies an exaggerated male reproductive morph in a spider.</title>
        <authorList>
            <person name="Hendrickx F."/>
            <person name="De Corte Z."/>
            <person name="Sonet G."/>
            <person name="Van Belleghem S.M."/>
            <person name="Kostlbacher S."/>
            <person name="Vangestel C."/>
        </authorList>
    </citation>
    <scope>NUCLEOTIDE SEQUENCE [LARGE SCALE GENOMIC DNA]</scope>
    <source>
        <strain evidence="1">W744_W776</strain>
    </source>
</reference>
<dbReference type="AlphaFoldDB" id="A0AAV6UZS2"/>
<evidence type="ECO:0000313" key="1">
    <source>
        <dbReference type="EMBL" id="KAG8189910.1"/>
    </source>
</evidence>
<dbReference type="EMBL" id="JAFNEN010000200">
    <property type="protein sequence ID" value="KAG8189910.1"/>
    <property type="molecule type" value="Genomic_DNA"/>
</dbReference>
<proteinExistence type="predicted"/>
<protein>
    <submittedName>
        <fullName evidence="1">Uncharacterized protein</fullName>
    </submittedName>
</protein>
<dbReference type="Proteomes" id="UP000827092">
    <property type="component" value="Unassembled WGS sequence"/>
</dbReference>
<gene>
    <name evidence="1" type="ORF">JTE90_018691</name>
</gene>